<reference evidence="1 2" key="1">
    <citation type="submission" date="2024-05" db="EMBL/GenBank/DDBJ databases">
        <authorList>
            <person name="Wallberg A."/>
        </authorList>
    </citation>
    <scope>NUCLEOTIDE SEQUENCE [LARGE SCALE GENOMIC DNA]</scope>
</reference>
<comment type="caution">
    <text evidence="1">The sequence shown here is derived from an EMBL/GenBank/DDBJ whole genome shotgun (WGS) entry which is preliminary data.</text>
</comment>
<dbReference type="InterPro" id="IPR052797">
    <property type="entry name" value="RegFact_GeneExpr_CellDeath"/>
</dbReference>
<protein>
    <recommendedName>
        <fullName evidence="3">FAR1 domain-containing protein</fullName>
    </recommendedName>
</protein>
<feature type="non-terminal residue" evidence="1">
    <location>
        <position position="110"/>
    </location>
</feature>
<organism evidence="1 2">
    <name type="scientific">Meganyctiphanes norvegica</name>
    <name type="common">Northern krill</name>
    <name type="synonym">Thysanopoda norvegica</name>
    <dbReference type="NCBI Taxonomy" id="48144"/>
    <lineage>
        <taxon>Eukaryota</taxon>
        <taxon>Metazoa</taxon>
        <taxon>Ecdysozoa</taxon>
        <taxon>Arthropoda</taxon>
        <taxon>Crustacea</taxon>
        <taxon>Multicrustacea</taxon>
        <taxon>Malacostraca</taxon>
        <taxon>Eumalacostraca</taxon>
        <taxon>Eucarida</taxon>
        <taxon>Euphausiacea</taxon>
        <taxon>Euphausiidae</taxon>
        <taxon>Meganyctiphanes</taxon>
    </lineage>
</organism>
<evidence type="ECO:0008006" key="3">
    <source>
        <dbReference type="Google" id="ProtNLM"/>
    </source>
</evidence>
<feature type="non-terminal residue" evidence="1">
    <location>
        <position position="1"/>
    </location>
</feature>
<evidence type="ECO:0000313" key="1">
    <source>
        <dbReference type="EMBL" id="CAL4258342.1"/>
    </source>
</evidence>
<gene>
    <name evidence="1" type="ORF">MNOR_LOCUS42110</name>
</gene>
<dbReference type="PANTHER" id="PTHR33936:SF24">
    <property type="entry name" value="C2H2-TYPE DOMAIN-CONTAINING PROTEIN"/>
    <property type="match status" value="1"/>
</dbReference>
<dbReference type="Proteomes" id="UP001497623">
    <property type="component" value="Unassembled WGS sequence"/>
</dbReference>
<keyword evidence="2" id="KW-1185">Reference proteome</keyword>
<dbReference type="AlphaFoldDB" id="A0AAV2SV67"/>
<name>A0AAV2SV67_MEGNR</name>
<accession>A0AAV2SV67</accession>
<dbReference type="EMBL" id="CAXKWB010198836">
    <property type="protein sequence ID" value="CAL4258342.1"/>
    <property type="molecule type" value="Genomic_DNA"/>
</dbReference>
<sequence>EFDHWKDATEVAMGVSYIAKRGWRKNSNKELITFYCRRSGHFFKPRGMGKHKFKRQGTCRIGTYCSSSIEVCLKDGCYNVNFFEEHSGHTLGHEDLKHTSLPRSTKNYVA</sequence>
<evidence type="ECO:0000313" key="2">
    <source>
        <dbReference type="Proteomes" id="UP001497623"/>
    </source>
</evidence>
<dbReference type="PANTHER" id="PTHR33936">
    <property type="entry name" value="PROTEIN CBG17840"/>
    <property type="match status" value="1"/>
</dbReference>
<proteinExistence type="predicted"/>